<sequence>MGAITKPKPVLLLIAASSRYDEALAWGLERAQEQFGKAALVSPAFDFTETDYYLEEMGPDLKKQFWAFQQTIDPSELAAVKRATNDLEVRYIEQSDHSEPRPLNLDPGYLTLAKLILASTKDHAHRIYLQQGIYAELTLQYRKKAWQALPWTYPDYQREDFQAFFSECRQQLR</sequence>
<name>A0A517N249_9BACT</name>
<dbReference type="EMBL" id="CP036263">
    <property type="protein sequence ID" value="QDT01203.1"/>
    <property type="molecule type" value="Genomic_DNA"/>
</dbReference>
<dbReference type="KEGG" id="amob:HG15A2_45450"/>
<dbReference type="Proteomes" id="UP000319852">
    <property type="component" value="Chromosome"/>
</dbReference>
<accession>A0A517N249</accession>
<evidence type="ECO:0000313" key="2">
    <source>
        <dbReference type="Proteomes" id="UP000319852"/>
    </source>
</evidence>
<evidence type="ECO:0000313" key="1">
    <source>
        <dbReference type="EMBL" id="QDT01203.1"/>
    </source>
</evidence>
<dbReference type="Pfam" id="PF14385">
    <property type="entry name" value="DUF4416"/>
    <property type="match status" value="1"/>
</dbReference>
<dbReference type="OrthoDB" id="9788989at2"/>
<dbReference type="RefSeq" id="WP_145063230.1">
    <property type="nucleotide sequence ID" value="NZ_CP036263.1"/>
</dbReference>
<proteinExistence type="predicted"/>
<gene>
    <name evidence="1" type="ORF">HG15A2_45450</name>
</gene>
<keyword evidence="2" id="KW-1185">Reference proteome</keyword>
<protein>
    <recommendedName>
        <fullName evidence="3">GTP-binding protein</fullName>
    </recommendedName>
</protein>
<organism evidence="1 2">
    <name type="scientific">Adhaeretor mobilis</name>
    <dbReference type="NCBI Taxonomy" id="1930276"/>
    <lineage>
        <taxon>Bacteria</taxon>
        <taxon>Pseudomonadati</taxon>
        <taxon>Planctomycetota</taxon>
        <taxon>Planctomycetia</taxon>
        <taxon>Pirellulales</taxon>
        <taxon>Lacipirellulaceae</taxon>
        <taxon>Adhaeretor</taxon>
    </lineage>
</organism>
<evidence type="ECO:0008006" key="3">
    <source>
        <dbReference type="Google" id="ProtNLM"/>
    </source>
</evidence>
<reference evidence="1 2" key="1">
    <citation type="submission" date="2019-02" db="EMBL/GenBank/DDBJ databases">
        <title>Deep-cultivation of Planctomycetes and their phenomic and genomic characterization uncovers novel biology.</title>
        <authorList>
            <person name="Wiegand S."/>
            <person name="Jogler M."/>
            <person name="Boedeker C."/>
            <person name="Pinto D."/>
            <person name="Vollmers J."/>
            <person name="Rivas-Marin E."/>
            <person name="Kohn T."/>
            <person name="Peeters S.H."/>
            <person name="Heuer A."/>
            <person name="Rast P."/>
            <person name="Oberbeckmann S."/>
            <person name="Bunk B."/>
            <person name="Jeske O."/>
            <person name="Meyerdierks A."/>
            <person name="Storesund J.E."/>
            <person name="Kallscheuer N."/>
            <person name="Luecker S."/>
            <person name="Lage O.M."/>
            <person name="Pohl T."/>
            <person name="Merkel B.J."/>
            <person name="Hornburger P."/>
            <person name="Mueller R.-W."/>
            <person name="Bruemmer F."/>
            <person name="Labrenz M."/>
            <person name="Spormann A.M."/>
            <person name="Op den Camp H."/>
            <person name="Overmann J."/>
            <person name="Amann R."/>
            <person name="Jetten M.S.M."/>
            <person name="Mascher T."/>
            <person name="Medema M.H."/>
            <person name="Devos D.P."/>
            <person name="Kaster A.-K."/>
            <person name="Ovreas L."/>
            <person name="Rohde M."/>
            <person name="Galperin M.Y."/>
            <person name="Jogler C."/>
        </authorList>
    </citation>
    <scope>NUCLEOTIDE SEQUENCE [LARGE SCALE GENOMIC DNA]</scope>
    <source>
        <strain evidence="1 2">HG15A2</strain>
    </source>
</reference>
<dbReference type="InterPro" id="IPR025529">
    <property type="entry name" value="DUF4416"/>
</dbReference>
<dbReference type="AlphaFoldDB" id="A0A517N249"/>